<feature type="transmembrane region" description="Helical" evidence="5">
    <location>
        <begin position="175"/>
        <end position="192"/>
    </location>
</feature>
<feature type="transmembrane region" description="Helical" evidence="5">
    <location>
        <begin position="228"/>
        <end position="248"/>
    </location>
</feature>
<evidence type="ECO:0000313" key="8">
    <source>
        <dbReference type="Proteomes" id="UP001228905"/>
    </source>
</evidence>
<gene>
    <name evidence="7" type="ORF">QO010_001329</name>
</gene>
<dbReference type="GO" id="GO:0016301">
    <property type="term" value="F:kinase activity"/>
    <property type="evidence" value="ECO:0007669"/>
    <property type="project" value="UniProtKB-KW"/>
</dbReference>
<feature type="transmembrane region" description="Helical" evidence="5">
    <location>
        <begin position="199"/>
        <end position="216"/>
    </location>
</feature>
<name>A0ABU0IQX6_9CAUL</name>
<feature type="coiled-coil region" evidence="4">
    <location>
        <begin position="394"/>
        <end position="421"/>
    </location>
</feature>
<feature type="transmembrane region" description="Helical" evidence="5">
    <location>
        <begin position="260"/>
        <end position="278"/>
    </location>
</feature>
<keyword evidence="2 7" id="KW-0418">Kinase</keyword>
<keyword evidence="5" id="KW-1133">Transmembrane helix</keyword>
<keyword evidence="1" id="KW-0808">Transferase</keyword>
<dbReference type="Pfam" id="PF02518">
    <property type="entry name" value="HATPase_c"/>
    <property type="match status" value="1"/>
</dbReference>
<evidence type="ECO:0000256" key="4">
    <source>
        <dbReference type="SAM" id="Coils"/>
    </source>
</evidence>
<comment type="caution">
    <text evidence="7">The sequence shown here is derived from an EMBL/GenBank/DDBJ whole genome shotgun (WGS) entry which is preliminary data.</text>
</comment>
<dbReference type="PANTHER" id="PTHR24421">
    <property type="entry name" value="NITRATE/NITRITE SENSOR PROTEIN NARX-RELATED"/>
    <property type="match status" value="1"/>
</dbReference>
<dbReference type="EMBL" id="JAUSVS010000002">
    <property type="protein sequence ID" value="MDQ0463558.1"/>
    <property type="molecule type" value="Genomic_DNA"/>
</dbReference>
<feature type="transmembrane region" description="Helical" evidence="5">
    <location>
        <begin position="356"/>
        <end position="384"/>
    </location>
</feature>
<feature type="transmembrane region" description="Helical" evidence="5">
    <location>
        <begin position="290"/>
        <end position="311"/>
    </location>
</feature>
<keyword evidence="5" id="KW-0472">Membrane</keyword>
<feature type="transmembrane region" description="Helical" evidence="5">
    <location>
        <begin position="323"/>
        <end position="344"/>
    </location>
</feature>
<evidence type="ECO:0000256" key="5">
    <source>
        <dbReference type="SAM" id="Phobius"/>
    </source>
</evidence>
<evidence type="ECO:0000313" key="7">
    <source>
        <dbReference type="EMBL" id="MDQ0463558.1"/>
    </source>
</evidence>
<dbReference type="Pfam" id="PF07730">
    <property type="entry name" value="HisKA_3"/>
    <property type="match status" value="1"/>
</dbReference>
<protein>
    <submittedName>
        <fullName evidence="7">Signal transduction histidine kinase</fullName>
    </submittedName>
</protein>
<evidence type="ECO:0000256" key="3">
    <source>
        <dbReference type="ARBA" id="ARBA00023012"/>
    </source>
</evidence>
<keyword evidence="4" id="KW-0175">Coiled coil</keyword>
<dbReference type="InterPro" id="IPR050482">
    <property type="entry name" value="Sensor_HK_TwoCompSys"/>
</dbReference>
<dbReference type="SUPFAM" id="SSF55874">
    <property type="entry name" value="ATPase domain of HSP90 chaperone/DNA topoisomerase II/histidine kinase"/>
    <property type="match status" value="1"/>
</dbReference>
<dbReference type="CDD" id="cd16917">
    <property type="entry name" value="HATPase_UhpB-NarQ-NarX-like"/>
    <property type="match status" value="1"/>
</dbReference>
<dbReference type="PROSITE" id="PS50109">
    <property type="entry name" value="HIS_KIN"/>
    <property type="match status" value="1"/>
</dbReference>
<dbReference type="InterPro" id="IPR036890">
    <property type="entry name" value="HATPase_C_sf"/>
</dbReference>
<dbReference type="RefSeq" id="WP_307347576.1">
    <property type="nucleotide sequence ID" value="NZ_JAUSVS010000002.1"/>
</dbReference>
<evidence type="ECO:0000256" key="2">
    <source>
        <dbReference type="ARBA" id="ARBA00022777"/>
    </source>
</evidence>
<proteinExistence type="predicted"/>
<evidence type="ECO:0000259" key="6">
    <source>
        <dbReference type="PROSITE" id="PS50109"/>
    </source>
</evidence>
<dbReference type="InterPro" id="IPR011712">
    <property type="entry name" value="Sig_transdc_His_kin_sub3_dim/P"/>
</dbReference>
<keyword evidence="5" id="KW-0812">Transmembrane</keyword>
<dbReference type="SMART" id="SM00387">
    <property type="entry name" value="HATPase_c"/>
    <property type="match status" value="1"/>
</dbReference>
<organism evidence="7 8">
    <name type="scientific">Caulobacter ginsengisoli</name>
    <dbReference type="NCBI Taxonomy" id="400775"/>
    <lineage>
        <taxon>Bacteria</taxon>
        <taxon>Pseudomonadati</taxon>
        <taxon>Pseudomonadota</taxon>
        <taxon>Alphaproteobacteria</taxon>
        <taxon>Caulobacterales</taxon>
        <taxon>Caulobacteraceae</taxon>
        <taxon>Caulobacter</taxon>
    </lineage>
</organism>
<evidence type="ECO:0000256" key="1">
    <source>
        <dbReference type="ARBA" id="ARBA00022679"/>
    </source>
</evidence>
<keyword evidence="3" id="KW-0902">Two-component regulatory system</keyword>
<reference evidence="7 8" key="1">
    <citation type="submission" date="2023-07" db="EMBL/GenBank/DDBJ databases">
        <title>Genomic Encyclopedia of Type Strains, Phase IV (KMG-IV): sequencing the most valuable type-strain genomes for metagenomic binning, comparative biology and taxonomic classification.</title>
        <authorList>
            <person name="Goeker M."/>
        </authorList>
    </citation>
    <scope>NUCLEOTIDE SEQUENCE [LARGE SCALE GENOMIC DNA]</scope>
    <source>
        <strain evidence="7 8">DSM 18695</strain>
    </source>
</reference>
<keyword evidence="8" id="KW-1185">Reference proteome</keyword>
<accession>A0ABU0IQX6</accession>
<dbReference type="Gene3D" id="1.20.5.1930">
    <property type="match status" value="1"/>
</dbReference>
<dbReference type="Gene3D" id="3.30.565.10">
    <property type="entry name" value="Histidine kinase-like ATPase, C-terminal domain"/>
    <property type="match status" value="1"/>
</dbReference>
<dbReference type="InterPro" id="IPR003594">
    <property type="entry name" value="HATPase_dom"/>
</dbReference>
<sequence>MAGVLAVTVVTAAPLNALEPWKLSGGHWLTMPDMGQPRWPLEGERTPPLSSLPRAPGKAVVQVYYRMPGPPPPMERMALLAPAMSGDDVHVFLNGVRLQRPAIATDRPAAAPWSQAVLWEAPADYLRPGRQRLEVVITGAVGPPVSAPLYLGPRTVLEAAADKTAIWGGTWRHRLAGLGLAAALLALAGAALDARRRPILLAAAGLAAAIGARASLGEHHVVTELGRHWGAADRLTVSLGLLSLALLMTGRRPAQRADSAMLGLAAAMALAWIIDFSAPDWAPALASPAAWAVVLAPTAMLVANLVLTGGLDWRGSVLRRTQAVATGAVLALILVLVAWTGLALHVGLSGLAMDVAYVAAAVVTLTATALAAVWLVGVGAVRLVRTQLDQSRIIRRQQAQIAAAATALEQEMRRAATLEERQRLARDMHDGVGGQLVSLIARVRSGRITQDQLEGELMRGLSELRMVVDSLDATGQSLEDALLAFRLRAQTQAEGAGMTLDWLQGDVSGVETGDPRWVLTLYRFMQEAVTNAVRHSGGRRLAVRIERNGPARLAVEIVDDGKGFDPEAAQSSKTGKGLRNLGIRAAQLGGTLTIDTTARGARIGLDLPIPED</sequence>
<dbReference type="Proteomes" id="UP001228905">
    <property type="component" value="Unassembled WGS sequence"/>
</dbReference>
<feature type="domain" description="Histidine kinase" evidence="6">
    <location>
        <begin position="521"/>
        <end position="611"/>
    </location>
</feature>
<dbReference type="PANTHER" id="PTHR24421:SF55">
    <property type="entry name" value="SENSOR HISTIDINE KINASE YDFH"/>
    <property type="match status" value="1"/>
</dbReference>
<dbReference type="InterPro" id="IPR005467">
    <property type="entry name" value="His_kinase_dom"/>
</dbReference>